<dbReference type="GO" id="GO:0016787">
    <property type="term" value="F:hydrolase activity"/>
    <property type="evidence" value="ECO:0007669"/>
    <property type="project" value="UniProtKB-KW"/>
</dbReference>
<evidence type="ECO:0000259" key="1">
    <source>
        <dbReference type="Pfam" id="PF00117"/>
    </source>
</evidence>
<dbReference type="Proteomes" id="UP001556653">
    <property type="component" value="Unassembled WGS sequence"/>
</dbReference>
<reference evidence="2 3" key="1">
    <citation type="submission" date="2024-02" db="EMBL/GenBank/DDBJ databases">
        <title>New especies of Spiribacter isolated from saline water.</title>
        <authorList>
            <person name="Leon M.J."/>
            <person name="De La Haba R."/>
            <person name="Sanchez-Porro C."/>
            <person name="Ventosa A."/>
        </authorList>
    </citation>
    <scope>NUCLEOTIDE SEQUENCE [LARGE SCALE GENOMIC DNA]</scope>
    <source>
        <strain evidence="3">ag22IC4-227</strain>
    </source>
</reference>
<sequence>MTAPSGIQRVGVLLCDDLHEELATRWSSYLALFEDLLADPRQDLEAVGYRVHAGEWPDACDDADGWLVTGSRASVHEHPEWVAPLQSLVRGIDARGIPLIGVCFGHQLIHSALGGRTERSQLGWHLGAYPVRCEQTFSAREPGEPLSLLAVHQDQVTEPAPGFERLATSDQCPWYASRRGRTLTIQGHPEFDREFFHALMQRVRAKAGDEAVEAALAGLPAKDHTPQVRAYMRDWLRP</sequence>
<dbReference type="PROSITE" id="PS51273">
    <property type="entry name" value="GATASE_TYPE_1"/>
    <property type="match status" value="1"/>
</dbReference>
<dbReference type="InterPro" id="IPR017926">
    <property type="entry name" value="GATASE"/>
</dbReference>
<protein>
    <submittedName>
        <fullName evidence="2">Type 1 glutamine amidotransferase</fullName>
        <ecNumber evidence="2">3.4.-.-</ecNumber>
    </submittedName>
</protein>
<gene>
    <name evidence="2" type="ORF">V6X64_04985</name>
</gene>
<keyword evidence="2" id="KW-0315">Glutamine amidotransferase</keyword>
<name>A0ABV3S8A0_9GAMM</name>
<dbReference type="PANTHER" id="PTHR42695">
    <property type="entry name" value="GLUTAMINE AMIDOTRANSFERASE YLR126C-RELATED"/>
    <property type="match status" value="1"/>
</dbReference>
<evidence type="ECO:0000313" key="2">
    <source>
        <dbReference type="EMBL" id="MEX0386353.1"/>
    </source>
</evidence>
<proteinExistence type="predicted"/>
<dbReference type="PANTHER" id="PTHR42695:SF5">
    <property type="entry name" value="GLUTAMINE AMIDOTRANSFERASE YLR126C-RELATED"/>
    <property type="match status" value="1"/>
</dbReference>
<evidence type="ECO:0000313" key="3">
    <source>
        <dbReference type="Proteomes" id="UP001556653"/>
    </source>
</evidence>
<keyword evidence="2" id="KW-0378">Hydrolase</keyword>
<keyword evidence="3" id="KW-1185">Reference proteome</keyword>
<dbReference type="InterPro" id="IPR029062">
    <property type="entry name" value="Class_I_gatase-like"/>
</dbReference>
<dbReference type="InterPro" id="IPR044992">
    <property type="entry name" value="ChyE-like"/>
</dbReference>
<dbReference type="EC" id="3.4.-.-" evidence="2"/>
<accession>A0ABV3S8A0</accession>
<dbReference type="Pfam" id="PF00117">
    <property type="entry name" value="GATase"/>
    <property type="match status" value="1"/>
</dbReference>
<comment type="caution">
    <text evidence="2">The sequence shown here is derived from an EMBL/GenBank/DDBJ whole genome shotgun (WGS) entry which is preliminary data.</text>
</comment>
<dbReference type="RefSeq" id="WP_367966827.1">
    <property type="nucleotide sequence ID" value="NZ_JBAKFJ010000001.1"/>
</dbReference>
<dbReference type="SUPFAM" id="SSF52317">
    <property type="entry name" value="Class I glutamine amidotransferase-like"/>
    <property type="match status" value="1"/>
</dbReference>
<feature type="domain" description="Glutamine amidotransferase" evidence="1">
    <location>
        <begin position="64"/>
        <end position="192"/>
    </location>
</feature>
<dbReference type="CDD" id="cd01741">
    <property type="entry name" value="GATase1_1"/>
    <property type="match status" value="1"/>
</dbReference>
<dbReference type="EMBL" id="JBAKFJ010000001">
    <property type="protein sequence ID" value="MEX0386353.1"/>
    <property type="molecule type" value="Genomic_DNA"/>
</dbReference>
<organism evidence="2 3">
    <name type="scientific">Spiribacter onubensis</name>
    <dbReference type="NCBI Taxonomy" id="3122420"/>
    <lineage>
        <taxon>Bacteria</taxon>
        <taxon>Pseudomonadati</taxon>
        <taxon>Pseudomonadota</taxon>
        <taxon>Gammaproteobacteria</taxon>
        <taxon>Chromatiales</taxon>
        <taxon>Ectothiorhodospiraceae</taxon>
        <taxon>Spiribacter</taxon>
    </lineage>
</organism>
<dbReference type="Gene3D" id="3.40.50.880">
    <property type="match status" value="1"/>
</dbReference>